<evidence type="ECO:0000259" key="1">
    <source>
        <dbReference type="Pfam" id="PF13456"/>
    </source>
</evidence>
<dbReference type="PANTHER" id="PTHR47074:SF48">
    <property type="entry name" value="POLYNUCLEOTIDYL TRANSFERASE, RIBONUCLEASE H-LIKE SUPERFAMILY PROTEIN"/>
    <property type="match status" value="1"/>
</dbReference>
<comment type="caution">
    <text evidence="2">The sequence shown here is derived from an EMBL/GenBank/DDBJ whole genome shotgun (WGS) entry which is preliminary data.</text>
</comment>
<dbReference type="Proteomes" id="UP001341840">
    <property type="component" value="Unassembled WGS sequence"/>
</dbReference>
<evidence type="ECO:0000313" key="2">
    <source>
        <dbReference type="EMBL" id="MED6197092.1"/>
    </source>
</evidence>
<dbReference type="Pfam" id="PF13456">
    <property type="entry name" value="RVT_3"/>
    <property type="match status" value="1"/>
</dbReference>
<sequence length="137" mass="14645">MVLNYGVLQPLSIMKPHHSPSTWIAPPPGSYKINVDAALQDGDVAGIGIAIRDHEGILAAAPSSVCEGDAAAAAMGLHFAVKTCFKDVILEGDNISVWEKWITPPTHHKQGRGAATKWRVGGVIHFSHTTGEMVMRI</sequence>
<accession>A0ABU6XG98</accession>
<dbReference type="InterPro" id="IPR052929">
    <property type="entry name" value="RNase_H-like_EbsB-rel"/>
</dbReference>
<name>A0ABU6XG98_9FABA</name>
<proteinExistence type="predicted"/>
<organism evidence="2 3">
    <name type="scientific">Stylosanthes scabra</name>
    <dbReference type="NCBI Taxonomy" id="79078"/>
    <lineage>
        <taxon>Eukaryota</taxon>
        <taxon>Viridiplantae</taxon>
        <taxon>Streptophyta</taxon>
        <taxon>Embryophyta</taxon>
        <taxon>Tracheophyta</taxon>
        <taxon>Spermatophyta</taxon>
        <taxon>Magnoliopsida</taxon>
        <taxon>eudicotyledons</taxon>
        <taxon>Gunneridae</taxon>
        <taxon>Pentapetalae</taxon>
        <taxon>rosids</taxon>
        <taxon>fabids</taxon>
        <taxon>Fabales</taxon>
        <taxon>Fabaceae</taxon>
        <taxon>Papilionoideae</taxon>
        <taxon>50 kb inversion clade</taxon>
        <taxon>dalbergioids sensu lato</taxon>
        <taxon>Dalbergieae</taxon>
        <taxon>Pterocarpus clade</taxon>
        <taxon>Stylosanthes</taxon>
    </lineage>
</organism>
<dbReference type="PANTHER" id="PTHR47074">
    <property type="entry name" value="BNAC02G40300D PROTEIN"/>
    <property type="match status" value="1"/>
</dbReference>
<gene>
    <name evidence="2" type="ORF">PIB30_053480</name>
</gene>
<dbReference type="InterPro" id="IPR002156">
    <property type="entry name" value="RNaseH_domain"/>
</dbReference>
<dbReference type="EMBL" id="JASCZI010211846">
    <property type="protein sequence ID" value="MED6197092.1"/>
    <property type="molecule type" value="Genomic_DNA"/>
</dbReference>
<keyword evidence="3" id="KW-1185">Reference proteome</keyword>
<protein>
    <recommendedName>
        <fullName evidence="1">RNase H type-1 domain-containing protein</fullName>
    </recommendedName>
</protein>
<feature type="domain" description="RNase H type-1" evidence="1">
    <location>
        <begin position="34"/>
        <end position="106"/>
    </location>
</feature>
<reference evidence="2 3" key="1">
    <citation type="journal article" date="2023" name="Plants (Basel)">
        <title>Bridging the Gap: Combining Genomics and Transcriptomics Approaches to Understand Stylosanthes scabra, an Orphan Legume from the Brazilian Caatinga.</title>
        <authorList>
            <person name="Ferreira-Neto J.R.C."/>
            <person name="da Silva M.D."/>
            <person name="Binneck E."/>
            <person name="de Melo N.F."/>
            <person name="da Silva R.H."/>
            <person name="de Melo A.L.T.M."/>
            <person name="Pandolfi V."/>
            <person name="Bustamante F.O."/>
            <person name="Brasileiro-Vidal A.C."/>
            <person name="Benko-Iseppon A.M."/>
        </authorList>
    </citation>
    <scope>NUCLEOTIDE SEQUENCE [LARGE SCALE GENOMIC DNA]</scope>
    <source>
        <tissue evidence="2">Leaves</tissue>
    </source>
</reference>
<evidence type="ECO:0000313" key="3">
    <source>
        <dbReference type="Proteomes" id="UP001341840"/>
    </source>
</evidence>